<organism evidence="3 5">
    <name type="scientific">Adineta ricciae</name>
    <name type="common">Rotifer</name>
    <dbReference type="NCBI Taxonomy" id="249248"/>
    <lineage>
        <taxon>Eukaryota</taxon>
        <taxon>Metazoa</taxon>
        <taxon>Spiralia</taxon>
        <taxon>Gnathifera</taxon>
        <taxon>Rotifera</taxon>
        <taxon>Eurotatoria</taxon>
        <taxon>Bdelloidea</taxon>
        <taxon>Adinetida</taxon>
        <taxon>Adinetidae</taxon>
        <taxon>Adineta</taxon>
    </lineage>
</organism>
<reference evidence="3" key="1">
    <citation type="submission" date="2021-02" db="EMBL/GenBank/DDBJ databases">
        <authorList>
            <person name="Nowell W R."/>
        </authorList>
    </citation>
    <scope>NUCLEOTIDE SEQUENCE</scope>
</reference>
<evidence type="ECO:0000313" key="3">
    <source>
        <dbReference type="EMBL" id="CAF1522698.1"/>
    </source>
</evidence>
<gene>
    <name evidence="3" type="ORF">EDS130_LOCUS43987</name>
    <name evidence="2" type="ORF">XAT740_LOCUS24035</name>
</gene>
<feature type="region of interest" description="Disordered" evidence="1">
    <location>
        <begin position="37"/>
        <end position="66"/>
    </location>
</feature>
<dbReference type="AlphaFoldDB" id="A0A815UYI9"/>
<dbReference type="EMBL" id="CAJNOR010001840">
    <property type="protein sequence ID" value="CAF1208002.1"/>
    <property type="molecule type" value="Genomic_DNA"/>
</dbReference>
<evidence type="ECO:0000313" key="5">
    <source>
        <dbReference type="Proteomes" id="UP000663852"/>
    </source>
</evidence>
<accession>A0A815UYI9</accession>
<sequence>MKLKLIISYFLQLTPVIKFVLSIAMIELHDLSSGESFDGMTSSDISCSSPKTGPASNKSSSNSTVYDSPRVSDIILVRAAAYHGMNQL</sequence>
<comment type="caution">
    <text evidence="3">The sequence shown here is derived from an EMBL/GenBank/DDBJ whole genome shotgun (WGS) entry which is preliminary data.</text>
</comment>
<evidence type="ECO:0000313" key="2">
    <source>
        <dbReference type="EMBL" id="CAF1208002.1"/>
    </source>
</evidence>
<keyword evidence="4" id="KW-1185">Reference proteome</keyword>
<name>A0A815UYI9_ADIRI</name>
<dbReference type="Proteomes" id="UP000663828">
    <property type="component" value="Unassembled WGS sequence"/>
</dbReference>
<protein>
    <submittedName>
        <fullName evidence="3">Uncharacterized protein</fullName>
    </submittedName>
</protein>
<evidence type="ECO:0000256" key="1">
    <source>
        <dbReference type="SAM" id="MobiDB-lite"/>
    </source>
</evidence>
<evidence type="ECO:0000313" key="4">
    <source>
        <dbReference type="Proteomes" id="UP000663828"/>
    </source>
</evidence>
<dbReference type="EMBL" id="CAJNOJ010000788">
    <property type="protein sequence ID" value="CAF1522698.1"/>
    <property type="molecule type" value="Genomic_DNA"/>
</dbReference>
<proteinExistence type="predicted"/>
<dbReference type="Proteomes" id="UP000663852">
    <property type="component" value="Unassembled WGS sequence"/>
</dbReference>